<evidence type="ECO:0000256" key="1">
    <source>
        <dbReference type="ARBA" id="ARBA00004370"/>
    </source>
</evidence>
<evidence type="ECO:0000256" key="7">
    <source>
        <dbReference type="SAM" id="SignalP"/>
    </source>
</evidence>
<comment type="similarity">
    <text evidence="2">Belongs to the UPF0057 (PMP3) family.</text>
</comment>
<dbReference type="Pfam" id="PF01679">
    <property type="entry name" value="Pmp3"/>
    <property type="match status" value="1"/>
</dbReference>
<reference evidence="9" key="1">
    <citation type="submission" date="2022-11" db="UniProtKB">
        <authorList>
            <consortium name="WormBaseParasite"/>
        </authorList>
    </citation>
    <scope>IDENTIFICATION</scope>
</reference>
<feature type="chain" id="PRO_5037861667" evidence="7">
    <location>
        <begin position="21"/>
        <end position="104"/>
    </location>
</feature>
<dbReference type="PANTHER" id="PTHR21659">
    <property type="entry name" value="HYDROPHOBIC PROTEIN RCI2 LOW TEMPERATURE AND SALT RESPONSIVE PROTEIN LTI6 -RELATED"/>
    <property type="match status" value="1"/>
</dbReference>
<keyword evidence="4 6" id="KW-1133">Transmembrane helix</keyword>
<keyword evidence="7" id="KW-0732">Signal</keyword>
<dbReference type="InterPro" id="IPR000612">
    <property type="entry name" value="PMP3"/>
</dbReference>
<evidence type="ECO:0000313" key="8">
    <source>
        <dbReference type="Proteomes" id="UP000887540"/>
    </source>
</evidence>
<sequence>MGCCANFCILLCCFLFPPWAILFRRGCTIHIWVCGCLTLMLFIPGIIYAIYVCFYMDKDIRRANRYAKREQVMFIQHENPNMNKSIIVVDPPQTAQCLYPPVNV</sequence>
<evidence type="ECO:0000256" key="3">
    <source>
        <dbReference type="ARBA" id="ARBA00022692"/>
    </source>
</evidence>
<evidence type="ECO:0000256" key="6">
    <source>
        <dbReference type="SAM" id="Phobius"/>
    </source>
</evidence>
<dbReference type="WBParaSite" id="ACRNAN_scaffold4390.g14298.t1">
    <property type="protein sequence ID" value="ACRNAN_scaffold4390.g14298.t1"/>
    <property type="gene ID" value="ACRNAN_scaffold4390.g14298"/>
</dbReference>
<dbReference type="GO" id="GO:0016020">
    <property type="term" value="C:membrane"/>
    <property type="evidence" value="ECO:0007669"/>
    <property type="project" value="UniProtKB-SubCell"/>
</dbReference>
<keyword evidence="3 6" id="KW-0812">Transmembrane</keyword>
<evidence type="ECO:0000256" key="2">
    <source>
        <dbReference type="ARBA" id="ARBA00009530"/>
    </source>
</evidence>
<protein>
    <submittedName>
        <fullName evidence="9">Uncharacterized protein</fullName>
    </submittedName>
</protein>
<dbReference type="PANTHER" id="PTHR21659:SF119">
    <property type="entry name" value="HYDROPHOBIC PROTEIN OSR8"/>
    <property type="match status" value="1"/>
</dbReference>
<evidence type="ECO:0000313" key="9">
    <source>
        <dbReference type="WBParaSite" id="ACRNAN_scaffold4390.g14298.t1"/>
    </source>
</evidence>
<feature type="signal peptide" evidence="7">
    <location>
        <begin position="1"/>
        <end position="20"/>
    </location>
</feature>
<evidence type="ECO:0000256" key="4">
    <source>
        <dbReference type="ARBA" id="ARBA00022989"/>
    </source>
</evidence>
<keyword evidence="8" id="KW-1185">Reference proteome</keyword>
<dbReference type="Proteomes" id="UP000887540">
    <property type="component" value="Unplaced"/>
</dbReference>
<evidence type="ECO:0000256" key="5">
    <source>
        <dbReference type="ARBA" id="ARBA00023136"/>
    </source>
</evidence>
<proteinExistence type="inferred from homology"/>
<name>A0A914DXZ0_9BILA</name>
<dbReference type="AlphaFoldDB" id="A0A914DXZ0"/>
<keyword evidence="5 6" id="KW-0472">Membrane</keyword>
<organism evidence="8 9">
    <name type="scientific">Acrobeloides nanus</name>
    <dbReference type="NCBI Taxonomy" id="290746"/>
    <lineage>
        <taxon>Eukaryota</taxon>
        <taxon>Metazoa</taxon>
        <taxon>Ecdysozoa</taxon>
        <taxon>Nematoda</taxon>
        <taxon>Chromadorea</taxon>
        <taxon>Rhabditida</taxon>
        <taxon>Tylenchina</taxon>
        <taxon>Cephalobomorpha</taxon>
        <taxon>Cephaloboidea</taxon>
        <taxon>Cephalobidae</taxon>
        <taxon>Acrobeloides</taxon>
    </lineage>
</organism>
<accession>A0A914DXZ0</accession>
<feature type="transmembrane region" description="Helical" evidence="6">
    <location>
        <begin position="30"/>
        <end position="55"/>
    </location>
</feature>
<comment type="subcellular location">
    <subcellularLocation>
        <location evidence="1">Membrane</location>
    </subcellularLocation>
</comment>